<sequence length="332" mass="35793">MFRPYFFWLILISLVVCSSVVNSLPIAHFQLSDLPNTRALQSAEITLQVQIADDPADIYLPKASAVHAAKQGLPVALLLPGALVDRAYYSEFARAVARYGFAVVVPTHHRSLPEFGLSGELSEAAQITETLAFVKQANANSKSPLYRRLDPARMALLGHSHGGFVGLQAIANVCVYPFCTAPFTRPDEVLVGVFYGVNSQDPTTGQFSPTANSKIPVALVQGSLDGVATPAEAIATYKLIQTPPKALITIAGANHYGITNLNNPPGAVPDRSPPTLDQAKGIETIAQWTAYFLQAHLDQDKKALQRIYGSDSRSETLRDRPTSLVSITSVLK</sequence>
<gene>
    <name evidence="1" type="ORF">ENR64_17305</name>
</gene>
<name>A0A7C3KHM4_9CYAN</name>
<protein>
    <submittedName>
        <fullName evidence="1">Alpha/beta hydrolase</fullName>
    </submittedName>
</protein>
<dbReference type="PANTHER" id="PTHR33428">
    <property type="entry name" value="CHLOROPHYLLASE-2, CHLOROPLASTIC"/>
    <property type="match status" value="1"/>
</dbReference>
<dbReference type="EMBL" id="DSRU01000248">
    <property type="protein sequence ID" value="HFM99482.1"/>
    <property type="molecule type" value="Genomic_DNA"/>
</dbReference>
<dbReference type="InterPro" id="IPR029058">
    <property type="entry name" value="AB_hydrolase_fold"/>
</dbReference>
<dbReference type="GO" id="GO:0016787">
    <property type="term" value="F:hydrolase activity"/>
    <property type="evidence" value="ECO:0007669"/>
    <property type="project" value="UniProtKB-KW"/>
</dbReference>
<evidence type="ECO:0000313" key="1">
    <source>
        <dbReference type="EMBL" id="HFM99482.1"/>
    </source>
</evidence>
<dbReference type="InterPro" id="IPR017395">
    <property type="entry name" value="Chlorophyllase-like"/>
</dbReference>
<accession>A0A7C3KHM4</accession>
<dbReference type="AlphaFoldDB" id="A0A7C3KHM4"/>
<keyword evidence="1" id="KW-0378">Hydrolase</keyword>
<dbReference type="PANTHER" id="PTHR33428:SF14">
    <property type="entry name" value="CARBOXYLESTERASE TYPE B DOMAIN-CONTAINING PROTEIN"/>
    <property type="match status" value="1"/>
</dbReference>
<dbReference type="Gene3D" id="3.40.50.1820">
    <property type="entry name" value="alpha/beta hydrolase"/>
    <property type="match status" value="1"/>
</dbReference>
<reference evidence="1" key="1">
    <citation type="journal article" date="2020" name="mSystems">
        <title>Genome- and Community-Level Interaction Insights into Carbon Utilization and Element Cycling Functions of Hydrothermarchaeota in Hydrothermal Sediment.</title>
        <authorList>
            <person name="Zhou Z."/>
            <person name="Liu Y."/>
            <person name="Xu W."/>
            <person name="Pan J."/>
            <person name="Luo Z.H."/>
            <person name="Li M."/>
        </authorList>
    </citation>
    <scope>NUCLEOTIDE SEQUENCE [LARGE SCALE GENOMIC DNA]</scope>
    <source>
        <strain evidence="1">SpSt-418</strain>
    </source>
</reference>
<dbReference type="SUPFAM" id="SSF53474">
    <property type="entry name" value="alpha/beta-Hydrolases"/>
    <property type="match status" value="1"/>
</dbReference>
<dbReference type="Pfam" id="PF07224">
    <property type="entry name" value="Chlorophyllase"/>
    <property type="match status" value="1"/>
</dbReference>
<proteinExistence type="predicted"/>
<comment type="caution">
    <text evidence="1">The sequence shown here is derived from an EMBL/GenBank/DDBJ whole genome shotgun (WGS) entry which is preliminary data.</text>
</comment>
<organism evidence="1">
    <name type="scientific">Oscillatoriales cyanobacterium SpSt-418</name>
    <dbReference type="NCBI Taxonomy" id="2282169"/>
    <lineage>
        <taxon>Bacteria</taxon>
        <taxon>Bacillati</taxon>
        <taxon>Cyanobacteriota</taxon>
        <taxon>Cyanophyceae</taxon>
        <taxon>Oscillatoriophycideae</taxon>
        <taxon>Oscillatoriales</taxon>
    </lineage>
</organism>